<comment type="caution">
    <text evidence="1">The sequence shown here is derived from an EMBL/GenBank/DDBJ whole genome shotgun (WGS) entry which is preliminary data.</text>
</comment>
<reference evidence="1" key="1">
    <citation type="submission" date="2023-10" db="EMBL/GenBank/DDBJ databases">
        <title>Genome assemblies of two species of porcelain crab, Petrolisthes cinctipes and Petrolisthes manimaculis (Anomura: Porcellanidae).</title>
        <authorList>
            <person name="Angst P."/>
        </authorList>
    </citation>
    <scope>NUCLEOTIDE SEQUENCE</scope>
    <source>
        <strain evidence="1">PB745_01</strain>
        <tissue evidence="1">Gill</tissue>
    </source>
</reference>
<organism evidence="1 2">
    <name type="scientific">Petrolisthes cinctipes</name>
    <name type="common">Flat porcelain crab</name>
    <dbReference type="NCBI Taxonomy" id="88211"/>
    <lineage>
        <taxon>Eukaryota</taxon>
        <taxon>Metazoa</taxon>
        <taxon>Ecdysozoa</taxon>
        <taxon>Arthropoda</taxon>
        <taxon>Crustacea</taxon>
        <taxon>Multicrustacea</taxon>
        <taxon>Malacostraca</taxon>
        <taxon>Eumalacostraca</taxon>
        <taxon>Eucarida</taxon>
        <taxon>Decapoda</taxon>
        <taxon>Pleocyemata</taxon>
        <taxon>Anomura</taxon>
        <taxon>Galatheoidea</taxon>
        <taxon>Porcellanidae</taxon>
        <taxon>Petrolisthes</taxon>
    </lineage>
</organism>
<proteinExistence type="predicted"/>
<dbReference type="AlphaFoldDB" id="A0AAE1K3F0"/>
<evidence type="ECO:0000313" key="1">
    <source>
        <dbReference type="EMBL" id="KAK3863287.1"/>
    </source>
</evidence>
<gene>
    <name evidence="1" type="ORF">Pcinc_030931</name>
</gene>
<name>A0AAE1K3F0_PETCI</name>
<sequence length="68" mass="7409">MMAGCRGRVVGWLLSVQGGSMLTKRLATLSPSMLTRESRDSPSPTEVACRPFTKTGLKARKRINKSTV</sequence>
<protein>
    <submittedName>
        <fullName evidence="1">Uncharacterized protein</fullName>
    </submittedName>
</protein>
<dbReference type="Proteomes" id="UP001286313">
    <property type="component" value="Unassembled WGS sequence"/>
</dbReference>
<evidence type="ECO:0000313" key="2">
    <source>
        <dbReference type="Proteomes" id="UP001286313"/>
    </source>
</evidence>
<dbReference type="EMBL" id="JAWQEG010004049">
    <property type="protein sequence ID" value="KAK3863287.1"/>
    <property type="molecule type" value="Genomic_DNA"/>
</dbReference>
<keyword evidence="2" id="KW-1185">Reference proteome</keyword>
<accession>A0AAE1K3F0</accession>